<reference evidence="3 4" key="1">
    <citation type="journal article" date="2015" name="PLoS Pathog.">
        <title>Leptomonas seymouri: Adaptations to the Dixenous Life Cycle Analyzed by Genome Sequencing, Transcriptome Profiling and Co-infection with Leishmania donovani.</title>
        <authorList>
            <person name="Kraeva N."/>
            <person name="Butenko A."/>
            <person name="Hlavacova J."/>
            <person name="Kostygov A."/>
            <person name="Myskova J."/>
            <person name="Grybchuk D."/>
            <person name="Lestinova T."/>
            <person name="Votypka J."/>
            <person name="Volf P."/>
            <person name="Opperdoes F."/>
            <person name="Flegontov P."/>
            <person name="Lukes J."/>
            <person name="Yurchenko V."/>
        </authorList>
    </citation>
    <scope>NUCLEOTIDE SEQUENCE [LARGE SCALE GENOMIC DNA]</scope>
    <source>
        <strain evidence="3 4">ATCC 30220</strain>
    </source>
</reference>
<dbReference type="SUPFAM" id="SSF52343">
    <property type="entry name" value="Ferredoxin reductase-like, C-terminal NADP-linked domain"/>
    <property type="match status" value="1"/>
</dbReference>
<keyword evidence="1" id="KW-0560">Oxidoreductase</keyword>
<comment type="caution">
    <text evidence="3">The sequence shown here is derived from an EMBL/GenBank/DDBJ whole genome shotgun (WGS) entry which is preliminary data.</text>
</comment>
<feature type="domain" description="Ferric reductase NAD binding" evidence="2">
    <location>
        <begin position="11"/>
        <end position="140"/>
    </location>
</feature>
<dbReference type="VEuPathDB" id="TriTrypDB:Lsey_0645_0010"/>
<organism evidence="3 4">
    <name type="scientific">Leptomonas seymouri</name>
    <dbReference type="NCBI Taxonomy" id="5684"/>
    <lineage>
        <taxon>Eukaryota</taxon>
        <taxon>Discoba</taxon>
        <taxon>Euglenozoa</taxon>
        <taxon>Kinetoplastea</taxon>
        <taxon>Metakinetoplastina</taxon>
        <taxon>Trypanosomatida</taxon>
        <taxon>Trypanosomatidae</taxon>
        <taxon>Leishmaniinae</taxon>
        <taxon>Leptomonas</taxon>
    </lineage>
</organism>
<dbReference type="AlphaFoldDB" id="A0A0N1P9I5"/>
<keyword evidence="4" id="KW-1185">Reference proteome</keyword>
<name>A0A0N1P9I5_LEPSE</name>
<protein>
    <recommendedName>
        <fullName evidence="2">Ferric reductase NAD binding domain-containing protein</fullName>
    </recommendedName>
</protein>
<dbReference type="Pfam" id="PF08030">
    <property type="entry name" value="NAD_binding_6"/>
    <property type="match status" value="1"/>
</dbReference>
<dbReference type="InterPro" id="IPR013121">
    <property type="entry name" value="Fe_red_NAD-bd_6"/>
</dbReference>
<evidence type="ECO:0000259" key="2">
    <source>
        <dbReference type="Pfam" id="PF08030"/>
    </source>
</evidence>
<dbReference type="Gene3D" id="3.40.50.80">
    <property type="entry name" value="Nucleotide-binding domain of ferredoxin-NADP reductase (FNR) module"/>
    <property type="match status" value="1"/>
</dbReference>
<dbReference type="GO" id="GO:0016491">
    <property type="term" value="F:oxidoreductase activity"/>
    <property type="evidence" value="ECO:0007669"/>
    <property type="project" value="UniProtKB-KW"/>
</dbReference>
<evidence type="ECO:0000313" key="4">
    <source>
        <dbReference type="Proteomes" id="UP000038009"/>
    </source>
</evidence>
<proteinExistence type="predicted"/>
<dbReference type="EMBL" id="LJSK01000645">
    <property type="protein sequence ID" value="KPI82641.1"/>
    <property type="molecule type" value="Genomic_DNA"/>
</dbReference>
<gene>
    <name evidence="3" type="ORF">ABL78_8346</name>
</gene>
<dbReference type="InterPro" id="IPR039261">
    <property type="entry name" value="FNR_nucleotide-bd"/>
</dbReference>
<sequence>MELPSALGVDNEDFTLDVYVTRSGELKKFSTLSDQLQDLDAAAVDGSRQVTLGQVASYLSSTAREAEEELVDVLSPVQQSSVPSAANRGARLRVFEGRPDLPYEIRRAFLNPVTGMVEGDVMRKLVLVCGPESMVADVVAAAAEIGVAVHTEEFLL</sequence>
<accession>A0A0N1P9I5</accession>
<evidence type="ECO:0000256" key="1">
    <source>
        <dbReference type="ARBA" id="ARBA00023002"/>
    </source>
</evidence>
<dbReference type="Proteomes" id="UP000038009">
    <property type="component" value="Unassembled WGS sequence"/>
</dbReference>
<evidence type="ECO:0000313" key="3">
    <source>
        <dbReference type="EMBL" id="KPI82641.1"/>
    </source>
</evidence>